<dbReference type="STRING" id="244447.ENSCSEP00000030530"/>
<accession>A0A3P8X0S7</accession>
<keyword evidence="3" id="KW-1185">Reference proteome</keyword>
<dbReference type="GeneTree" id="ENSGT00940000177554"/>
<name>A0A3P8X0S7_CYNSE</name>
<evidence type="ECO:0000313" key="3">
    <source>
        <dbReference type="Proteomes" id="UP000265120"/>
    </source>
</evidence>
<protein>
    <submittedName>
        <fullName evidence="2">Uncharacterized protein</fullName>
    </submittedName>
</protein>
<reference evidence="2 3" key="1">
    <citation type="journal article" date="2014" name="Nat. Genet.">
        <title>Whole-genome sequence of a flatfish provides insights into ZW sex chromosome evolution and adaptation to a benthic lifestyle.</title>
        <authorList>
            <person name="Chen S."/>
            <person name="Zhang G."/>
            <person name="Shao C."/>
            <person name="Huang Q."/>
            <person name="Liu G."/>
            <person name="Zhang P."/>
            <person name="Song W."/>
            <person name="An N."/>
            <person name="Chalopin D."/>
            <person name="Volff J.N."/>
            <person name="Hong Y."/>
            <person name="Li Q."/>
            <person name="Sha Z."/>
            <person name="Zhou H."/>
            <person name="Xie M."/>
            <person name="Yu Q."/>
            <person name="Liu Y."/>
            <person name="Xiang H."/>
            <person name="Wang N."/>
            <person name="Wu K."/>
            <person name="Yang C."/>
            <person name="Zhou Q."/>
            <person name="Liao X."/>
            <person name="Yang L."/>
            <person name="Hu Q."/>
            <person name="Zhang J."/>
            <person name="Meng L."/>
            <person name="Jin L."/>
            <person name="Tian Y."/>
            <person name="Lian J."/>
            <person name="Yang J."/>
            <person name="Miao G."/>
            <person name="Liu S."/>
            <person name="Liang Z."/>
            <person name="Yan F."/>
            <person name="Li Y."/>
            <person name="Sun B."/>
            <person name="Zhang H."/>
            <person name="Zhang J."/>
            <person name="Zhu Y."/>
            <person name="Du M."/>
            <person name="Zhao Y."/>
            <person name="Schartl M."/>
            <person name="Tang Q."/>
            <person name="Wang J."/>
        </authorList>
    </citation>
    <scope>NUCLEOTIDE SEQUENCE</scope>
</reference>
<reference evidence="2" key="3">
    <citation type="submission" date="2025-09" db="UniProtKB">
        <authorList>
            <consortium name="Ensembl"/>
        </authorList>
    </citation>
    <scope>IDENTIFICATION</scope>
</reference>
<dbReference type="Proteomes" id="UP000265120">
    <property type="component" value="Chromosome 13"/>
</dbReference>
<reference evidence="2" key="2">
    <citation type="submission" date="2025-08" db="UniProtKB">
        <authorList>
            <consortium name="Ensembl"/>
        </authorList>
    </citation>
    <scope>IDENTIFICATION</scope>
</reference>
<proteinExistence type="predicted"/>
<feature type="compositionally biased region" description="Pro residues" evidence="1">
    <location>
        <begin position="29"/>
        <end position="38"/>
    </location>
</feature>
<evidence type="ECO:0000256" key="1">
    <source>
        <dbReference type="SAM" id="MobiDB-lite"/>
    </source>
</evidence>
<dbReference type="InParanoid" id="A0A3P8X0S7"/>
<feature type="region of interest" description="Disordered" evidence="1">
    <location>
        <begin position="1"/>
        <end position="41"/>
    </location>
</feature>
<sequence>DKSTLYCGPGRTPPPPSPGPTGGGGGVPAAPPSPPPIPSLAMSSSLTTSAAAWASASASAAAASWSSFCCLTWVFLWFLRLEKVLNALPHRGQTCMLWMNPFPQTSQRNGRSPECVRRCSRRCGNGRSPCSRLLCLIRLARKEKVLPQSEHWNGRSPVCVRMWLRTWSCFLKDLPQIPQTKLRSATWAVSPC</sequence>
<organism evidence="2 3">
    <name type="scientific">Cynoglossus semilaevis</name>
    <name type="common">Tongue sole</name>
    <dbReference type="NCBI Taxonomy" id="244447"/>
    <lineage>
        <taxon>Eukaryota</taxon>
        <taxon>Metazoa</taxon>
        <taxon>Chordata</taxon>
        <taxon>Craniata</taxon>
        <taxon>Vertebrata</taxon>
        <taxon>Euteleostomi</taxon>
        <taxon>Actinopterygii</taxon>
        <taxon>Neopterygii</taxon>
        <taxon>Teleostei</taxon>
        <taxon>Neoteleostei</taxon>
        <taxon>Acanthomorphata</taxon>
        <taxon>Carangaria</taxon>
        <taxon>Pleuronectiformes</taxon>
        <taxon>Pleuronectoidei</taxon>
        <taxon>Cynoglossidae</taxon>
        <taxon>Cynoglossinae</taxon>
        <taxon>Cynoglossus</taxon>
    </lineage>
</organism>
<dbReference type="Ensembl" id="ENSCSET00000030935.1">
    <property type="protein sequence ID" value="ENSCSEP00000030530.1"/>
    <property type="gene ID" value="ENSCSEG00000019554.1"/>
</dbReference>
<evidence type="ECO:0000313" key="2">
    <source>
        <dbReference type="Ensembl" id="ENSCSEP00000030530.1"/>
    </source>
</evidence>
<dbReference type="AlphaFoldDB" id="A0A3P8X0S7"/>